<proteinExistence type="inferred from homology"/>
<dbReference type="RefSeq" id="WP_136381551.1">
    <property type="nucleotide sequence ID" value="NZ_SLUB01000065.1"/>
</dbReference>
<protein>
    <submittedName>
        <fullName evidence="7">ABC transporter ATP-binding protein</fullName>
    </submittedName>
</protein>
<reference evidence="7 8" key="1">
    <citation type="journal article" date="2019" name="Indoor Air">
        <title>Impacts of indoor surface finishes on bacterial viability.</title>
        <authorList>
            <person name="Hu J."/>
            <person name="Maamar S.B."/>
            <person name="Glawe A.J."/>
            <person name="Gottel N."/>
            <person name="Gilbert J.A."/>
            <person name="Hartmann E.M."/>
        </authorList>
    </citation>
    <scope>NUCLEOTIDE SEQUENCE [LARGE SCALE GENOMIC DNA]</scope>
    <source>
        <strain evidence="7 8">AF060A6</strain>
    </source>
</reference>
<dbReference type="AlphaFoldDB" id="A0A4S3PJX8"/>
<dbReference type="STRING" id="1033734.GCA_000285535_02890"/>
<organism evidence="7 8">
    <name type="scientific">Bacillus timonensis</name>
    <dbReference type="NCBI Taxonomy" id="1033734"/>
    <lineage>
        <taxon>Bacteria</taxon>
        <taxon>Bacillati</taxon>
        <taxon>Bacillota</taxon>
        <taxon>Bacilli</taxon>
        <taxon>Bacillales</taxon>
        <taxon>Bacillaceae</taxon>
        <taxon>Bacillus</taxon>
    </lineage>
</organism>
<dbReference type="PROSITE" id="PS00211">
    <property type="entry name" value="ABC_TRANSPORTER_1"/>
    <property type="match status" value="1"/>
</dbReference>
<evidence type="ECO:0000256" key="4">
    <source>
        <dbReference type="ARBA" id="ARBA00022840"/>
    </source>
</evidence>
<dbReference type="InterPro" id="IPR017871">
    <property type="entry name" value="ABC_transporter-like_CS"/>
</dbReference>
<dbReference type="InterPro" id="IPR003593">
    <property type="entry name" value="AAA+_ATPase"/>
</dbReference>
<keyword evidence="2" id="KW-0813">Transport</keyword>
<evidence type="ECO:0000313" key="8">
    <source>
        <dbReference type="Proteomes" id="UP000306477"/>
    </source>
</evidence>
<comment type="caution">
    <text evidence="7">The sequence shown here is derived from an EMBL/GenBank/DDBJ whole genome shotgun (WGS) entry which is preliminary data.</text>
</comment>
<keyword evidence="4 7" id="KW-0067">ATP-binding</keyword>
<dbReference type="InterPro" id="IPR052156">
    <property type="entry name" value="BCAA_Transport_ATP-bd_LivF"/>
</dbReference>
<evidence type="ECO:0000259" key="6">
    <source>
        <dbReference type="PROSITE" id="PS50893"/>
    </source>
</evidence>
<sequence length="232" mass="25740">MLKLNNVNSFYGSSHILHGVNLEVKEGQVVTLLGRNGMGKTTTMHSIIGFVSKVQGEILFEGQNMASLQSHQIAKKGIGIVPQGRRIFPNLTVTENLTVFADSKKGDWNLEKIFHYFPRLKEREKSHAGTLSGGEQSMLSIGRALMRNPKILLLDEPTEGLSPLMVSEVMDVLLKLKESGMSMLLVEQNISTALRIADDVYILSKGKVVFHDNPEELKNNMDIAYHHLALSS</sequence>
<dbReference type="OrthoDB" id="9776369at2"/>
<dbReference type="SMART" id="SM00382">
    <property type="entry name" value="AAA"/>
    <property type="match status" value="1"/>
</dbReference>
<dbReference type="GO" id="GO:0015658">
    <property type="term" value="F:branched-chain amino acid transmembrane transporter activity"/>
    <property type="evidence" value="ECO:0007669"/>
    <property type="project" value="TreeGrafter"/>
</dbReference>
<dbReference type="SUPFAM" id="SSF52540">
    <property type="entry name" value="P-loop containing nucleoside triphosphate hydrolases"/>
    <property type="match status" value="1"/>
</dbReference>
<dbReference type="GO" id="GO:0005524">
    <property type="term" value="F:ATP binding"/>
    <property type="evidence" value="ECO:0007669"/>
    <property type="project" value="UniProtKB-KW"/>
</dbReference>
<keyword evidence="8" id="KW-1185">Reference proteome</keyword>
<dbReference type="InterPro" id="IPR003439">
    <property type="entry name" value="ABC_transporter-like_ATP-bd"/>
</dbReference>
<dbReference type="GO" id="GO:0016887">
    <property type="term" value="F:ATP hydrolysis activity"/>
    <property type="evidence" value="ECO:0007669"/>
    <property type="project" value="InterPro"/>
</dbReference>
<dbReference type="InterPro" id="IPR027417">
    <property type="entry name" value="P-loop_NTPase"/>
</dbReference>
<comment type="similarity">
    <text evidence="1">Belongs to the ABC transporter superfamily.</text>
</comment>
<dbReference type="Proteomes" id="UP000306477">
    <property type="component" value="Unassembled WGS sequence"/>
</dbReference>
<evidence type="ECO:0000256" key="1">
    <source>
        <dbReference type="ARBA" id="ARBA00005417"/>
    </source>
</evidence>
<evidence type="ECO:0000256" key="2">
    <source>
        <dbReference type="ARBA" id="ARBA00022448"/>
    </source>
</evidence>
<gene>
    <name evidence="7" type="ORF">E1I69_21270</name>
</gene>
<dbReference type="Gene3D" id="3.40.50.300">
    <property type="entry name" value="P-loop containing nucleotide triphosphate hydrolases"/>
    <property type="match status" value="1"/>
</dbReference>
<name>A0A4S3PJX8_9BACI</name>
<dbReference type="Pfam" id="PF00005">
    <property type="entry name" value="ABC_tran"/>
    <property type="match status" value="1"/>
</dbReference>
<evidence type="ECO:0000313" key="7">
    <source>
        <dbReference type="EMBL" id="THE09737.1"/>
    </source>
</evidence>
<feature type="domain" description="ABC transporter" evidence="6">
    <location>
        <begin position="2"/>
        <end position="230"/>
    </location>
</feature>
<dbReference type="PROSITE" id="PS50893">
    <property type="entry name" value="ABC_TRANSPORTER_2"/>
    <property type="match status" value="1"/>
</dbReference>
<dbReference type="PANTHER" id="PTHR43820:SF2">
    <property type="entry name" value="ABC TRANSPORTER ATP-BINDING PROTEIN"/>
    <property type="match status" value="1"/>
</dbReference>
<dbReference type="EMBL" id="SLUB01000065">
    <property type="protein sequence ID" value="THE09737.1"/>
    <property type="molecule type" value="Genomic_DNA"/>
</dbReference>
<keyword evidence="3" id="KW-0547">Nucleotide-binding</keyword>
<dbReference type="CDD" id="cd03224">
    <property type="entry name" value="ABC_TM1139_LivF_branched"/>
    <property type="match status" value="1"/>
</dbReference>
<keyword evidence="5" id="KW-0029">Amino-acid transport</keyword>
<accession>A0A4S3PJX8</accession>
<evidence type="ECO:0000256" key="3">
    <source>
        <dbReference type="ARBA" id="ARBA00022741"/>
    </source>
</evidence>
<dbReference type="GO" id="GO:0015807">
    <property type="term" value="P:L-amino acid transport"/>
    <property type="evidence" value="ECO:0007669"/>
    <property type="project" value="TreeGrafter"/>
</dbReference>
<dbReference type="PANTHER" id="PTHR43820">
    <property type="entry name" value="HIGH-AFFINITY BRANCHED-CHAIN AMINO ACID TRANSPORT ATP-BINDING PROTEIN LIVF"/>
    <property type="match status" value="1"/>
</dbReference>
<evidence type="ECO:0000256" key="5">
    <source>
        <dbReference type="ARBA" id="ARBA00022970"/>
    </source>
</evidence>